<sequence length="385" mass="40781">MKSIVTLIMLLGLACSMARADVLSASVNPASQGIALGRQALVSLNWQAVRDETNCLGTVTSAAVEIRAGQINGPLLRTLPRRLSRSIACNPTFGTRTFSFADTLSIPSSVSEQALQLGSDRLVLVRAFTDGLSGSSAAATLALRSPAAAGFSLTAIQLELARGGAQRVIEQGEAVSARATFYYTGSGLLRGQWELASPPGTVGVPLYRPLRQVQQLLPAGGQATIKAPPLSSNIPGLYLLRFRPHSASAETTLPVLQYQVISSEAGPTGRVAISLMAPARGAVMHSDTPFQWQPVAVATSYRLHFYATEGSHLPRLDGGLAEPLQPRGDGPVTAQWLSAGQTRAQPGPLVWEKLSAPGTYLWQVEALDGEGRIVGVSEWREVQRP</sequence>
<dbReference type="STRING" id="1177154.Y5S_03006"/>
<comment type="caution">
    <text evidence="2">The sequence shown here is derived from an EMBL/GenBank/DDBJ whole genome shotgun (WGS) entry which is preliminary data.</text>
</comment>
<dbReference type="Gene3D" id="2.60.40.10">
    <property type="entry name" value="Immunoglobulins"/>
    <property type="match status" value="1"/>
</dbReference>
<dbReference type="Proteomes" id="UP000029444">
    <property type="component" value="Unassembled WGS sequence"/>
</dbReference>
<protein>
    <submittedName>
        <fullName evidence="2">ATPase</fullName>
    </submittedName>
</protein>
<dbReference type="PROSITE" id="PS51257">
    <property type="entry name" value="PROKAR_LIPOPROTEIN"/>
    <property type="match status" value="1"/>
</dbReference>
<dbReference type="AlphaFoldDB" id="A0A095SHH5"/>
<proteinExistence type="predicted"/>
<feature type="signal peptide" evidence="1">
    <location>
        <begin position="1"/>
        <end position="20"/>
    </location>
</feature>
<dbReference type="EMBL" id="ARXV01000014">
    <property type="protein sequence ID" value="KGD63799.1"/>
    <property type="molecule type" value="Genomic_DNA"/>
</dbReference>
<keyword evidence="3" id="KW-1185">Reference proteome</keyword>
<dbReference type="PATRIC" id="fig|1177154.3.peg.3047"/>
<gene>
    <name evidence="2" type="ORF">Y5S_03006</name>
</gene>
<evidence type="ECO:0000313" key="2">
    <source>
        <dbReference type="EMBL" id="KGD63799.1"/>
    </source>
</evidence>
<feature type="chain" id="PRO_5001917689" evidence="1">
    <location>
        <begin position="21"/>
        <end position="385"/>
    </location>
</feature>
<dbReference type="OrthoDB" id="569134at2"/>
<name>A0A095SHH5_9GAMM</name>
<accession>A0A095SHH5</accession>
<evidence type="ECO:0000313" key="3">
    <source>
        <dbReference type="Proteomes" id="UP000029444"/>
    </source>
</evidence>
<evidence type="ECO:0000256" key="1">
    <source>
        <dbReference type="SAM" id="SignalP"/>
    </source>
</evidence>
<dbReference type="InterPro" id="IPR013783">
    <property type="entry name" value="Ig-like_fold"/>
</dbReference>
<dbReference type="RefSeq" id="WP_156107799.1">
    <property type="nucleotide sequence ID" value="NZ_ARXV01000014.1"/>
</dbReference>
<organism evidence="2 3">
    <name type="scientific">Alcanivorax nanhaiticus</name>
    <dbReference type="NCBI Taxonomy" id="1177154"/>
    <lineage>
        <taxon>Bacteria</taxon>
        <taxon>Pseudomonadati</taxon>
        <taxon>Pseudomonadota</taxon>
        <taxon>Gammaproteobacteria</taxon>
        <taxon>Oceanospirillales</taxon>
        <taxon>Alcanivoracaceae</taxon>
        <taxon>Alcanivorax</taxon>
    </lineage>
</organism>
<dbReference type="eggNOG" id="ENOG5032V2C">
    <property type="taxonomic scope" value="Bacteria"/>
</dbReference>
<keyword evidence="1" id="KW-0732">Signal</keyword>
<reference evidence="2 3" key="1">
    <citation type="submission" date="2012-09" db="EMBL/GenBank/DDBJ databases">
        <title>Genome Sequence of alkane-degrading Bacterium Alcanivorax sp. 19-m-6.</title>
        <authorList>
            <person name="Lai Q."/>
            <person name="Shao Z."/>
        </authorList>
    </citation>
    <scope>NUCLEOTIDE SEQUENCE [LARGE SCALE GENOMIC DNA]</scope>
    <source>
        <strain evidence="2 3">19-m-6</strain>
    </source>
</reference>